<dbReference type="InterPro" id="IPR018929">
    <property type="entry name" value="DUF2510"/>
</dbReference>
<feature type="compositionally biased region" description="Low complexity" evidence="1">
    <location>
        <begin position="161"/>
        <end position="171"/>
    </location>
</feature>
<evidence type="ECO:0000313" key="4">
    <source>
        <dbReference type="Proteomes" id="UP000758701"/>
    </source>
</evidence>
<dbReference type="Pfam" id="PF10708">
    <property type="entry name" value="DUF2510"/>
    <property type="match status" value="1"/>
</dbReference>
<gene>
    <name evidence="3" type="ORF">KVH32_15965</name>
</gene>
<evidence type="ECO:0000259" key="2">
    <source>
        <dbReference type="Pfam" id="PF10708"/>
    </source>
</evidence>
<feature type="compositionally biased region" description="Low complexity" evidence="1">
    <location>
        <begin position="138"/>
        <end position="153"/>
    </location>
</feature>
<dbReference type="Proteomes" id="UP000758701">
    <property type="component" value="Unassembled WGS sequence"/>
</dbReference>
<feature type="region of interest" description="Disordered" evidence="1">
    <location>
        <begin position="134"/>
        <end position="171"/>
    </location>
</feature>
<feature type="region of interest" description="Disordered" evidence="1">
    <location>
        <begin position="1"/>
        <end position="105"/>
    </location>
</feature>
<feature type="compositionally biased region" description="Gly residues" evidence="1">
    <location>
        <begin position="347"/>
        <end position="360"/>
    </location>
</feature>
<feature type="region of interest" description="Disordered" evidence="1">
    <location>
        <begin position="341"/>
        <end position="360"/>
    </location>
</feature>
<dbReference type="RefSeq" id="WP_224309474.1">
    <property type="nucleotide sequence ID" value="NZ_JAHSST010000004.1"/>
</dbReference>
<feature type="compositionally biased region" description="Pro residues" evidence="1">
    <location>
        <begin position="59"/>
        <end position="68"/>
    </location>
</feature>
<comment type="caution">
    <text evidence="3">The sequence shown here is derived from an EMBL/GenBank/DDBJ whole genome shotgun (WGS) entry which is preliminary data.</text>
</comment>
<feature type="compositionally biased region" description="Low complexity" evidence="1">
    <location>
        <begin position="38"/>
        <end position="58"/>
    </location>
</feature>
<feature type="compositionally biased region" description="Gly residues" evidence="1">
    <location>
        <begin position="94"/>
        <end position="105"/>
    </location>
</feature>
<sequence length="360" mass="36552">MTPPPGWYRDPSAPHQERWWDGTAWTEHRRTPEATGYGPVAGHAQAPPQAPRPEQQVPRPHPSPPQGLPPQGSHPQAYQAHQAWSGRPDAVPPTGGGGSGAGGGRAKAVALTAAAAVLVAAVVAGAVALGGDDGGSAGAQAPPATAGATGPAPVSDPPSSSPGTSAPSADAPAVVEDQLNGVTFPLPDGWELPRHVAEDDVMMTTDGTYKCPADGSVCRHGLVVSRTVTANAESAPEALAREDIEDAADDAYDRDLIGNKPFGGIESHEEVASGPVAVAGRAGYYVRWRVRTAEGPGGYVQSMVFPSTVGTESPILVRYVFDAGEDGPPMSDMDTITKGIRPVGDADTGGGVGSGIGPTD</sequence>
<organism evidence="3 4">
    <name type="scientific">Streptomyces olivaceus</name>
    <dbReference type="NCBI Taxonomy" id="47716"/>
    <lineage>
        <taxon>Bacteria</taxon>
        <taxon>Bacillati</taxon>
        <taxon>Actinomycetota</taxon>
        <taxon>Actinomycetes</taxon>
        <taxon>Kitasatosporales</taxon>
        <taxon>Streptomycetaceae</taxon>
        <taxon>Streptomyces</taxon>
    </lineage>
</organism>
<keyword evidence="4" id="KW-1185">Reference proteome</keyword>
<reference evidence="3 4" key="1">
    <citation type="submission" date="2021-06" db="EMBL/GenBank/DDBJ databases">
        <title>Ecological speciation of a Streptomyces species isolated from different habitats and geographic origins.</title>
        <authorList>
            <person name="Wang J."/>
        </authorList>
    </citation>
    <scope>NUCLEOTIDE SEQUENCE [LARGE SCALE GENOMIC DNA]</scope>
    <source>
        <strain evidence="3 4">FXJ8.012</strain>
    </source>
</reference>
<proteinExistence type="predicted"/>
<evidence type="ECO:0000313" key="3">
    <source>
        <dbReference type="EMBL" id="MBZ6152648.1"/>
    </source>
</evidence>
<dbReference type="EMBL" id="JAHSTP010000005">
    <property type="protein sequence ID" value="MBZ6152648.1"/>
    <property type="molecule type" value="Genomic_DNA"/>
</dbReference>
<name>A0ABS7W3S5_STROV</name>
<protein>
    <submittedName>
        <fullName evidence="3">DUF2510 domain-containing protein</fullName>
    </submittedName>
</protein>
<feature type="domain" description="DUF2510" evidence="2">
    <location>
        <begin position="5"/>
        <end position="34"/>
    </location>
</feature>
<accession>A0ABS7W3S5</accession>
<evidence type="ECO:0000256" key="1">
    <source>
        <dbReference type="SAM" id="MobiDB-lite"/>
    </source>
</evidence>
<feature type="compositionally biased region" description="Basic and acidic residues" evidence="1">
    <location>
        <begin position="15"/>
        <end position="32"/>
    </location>
</feature>